<dbReference type="Pfam" id="PF05238">
    <property type="entry name" value="CENP-N"/>
    <property type="match status" value="1"/>
</dbReference>
<dbReference type="GO" id="GO:0005654">
    <property type="term" value="C:nucleoplasm"/>
    <property type="evidence" value="ECO:0007669"/>
    <property type="project" value="TreeGrafter"/>
</dbReference>
<dbReference type="GO" id="GO:0000775">
    <property type="term" value="C:chromosome, centromeric region"/>
    <property type="evidence" value="ECO:0007669"/>
    <property type="project" value="UniProtKB-SubCell"/>
</dbReference>
<comment type="subcellular location">
    <subcellularLocation>
        <location evidence="2">Chromosome</location>
        <location evidence="2">Centromere</location>
    </subcellularLocation>
    <subcellularLocation>
        <location evidence="1">Nucleus</location>
    </subcellularLocation>
</comment>
<dbReference type="AlphaFoldDB" id="A0A1X2GWC7"/>
<comment type="caution">
    <text evidence="8">The sequence shown here is derived from an EMBL/GenBank/DDBJ whole genome shotgun (WGS) entry which is preliminary data.</text>
</comment>
<evidence type="ECO:0008006" key="10">
    <source>
        <dbReference type="Google" id="ProtNLM"/>
    </source>
</evidence>
<keyword evidence="5" id="KW-0539">Nucleus</keyword>
<protein>
    <recommendedName>
        <fullName evidence="10">Centromere protein Chl4/mis15/CENP-N</fullName>
    </recommendedName>
</protein>
<evidence type="ECO:0000256" key="3">
    <source>
        <dbReference type="ARBA" id="ARBA00005566"/>
    </source>
</evidence>
<accession>A0A1X2GWC7</accession>
<dbReference type="PANTHER" id="PTHR46790">
    <property type="entry name" value="CENTROMERE PROTEIN N"/>
    <property type="match status" value="1"/>
</dbReference>
<evidence type="ECO:0000256" key="4">
    <source>
        <dbReference type="ARBA" id="ARBA00022454"/>
    </source>
</evidence>
<dbReference type="STRING" id="101127.A0A1X2GWC7"/>
<dbReference type="InterPro" id="IPR007902">
    <property type="entry name" value="Chl4/mis15/CENP-N"/>
</dbReference>
<comment type="similarity">
    <text evidence="3">Belongs to the CENP-N/CHL4 family.</text>
</comment>
<dbReference type="OrthoDB" id="6585699at2759"/>
<organism evidence="8 9">
    <name type="scientific">Hesseltinella vesiculosa</name>
    <dbReference type="NCBI Taxonomy" id="101127"/>
    <lineage>
        <taxon>Eukaryota</taxon>
        <taxon>Fungi</taxon>
        <taxon>Fungi incertae sedis</taxon>
        <taxon>Mucoromycota</taxon>
        <taxon>Mucoromycotina</taxon>
        <taxon>Mucoromycetes</taxon>
        <taxon>Mucorales</taxon>
        <taxon>Cunninghamellaceae</taxon>
        <taxon>Hesseltinella</taxon>
    </lineage>
</organism>
<evidence type="ECO:0000256" key="1">
    <source>
        <dbReference type="ARBA" id="ARBA00004123"/>
    </source>
</evidence>
<feature type="region of interest" description="Disordered" evidence="7">
    <location>
        <begin position="281"/>
        <end position="305"/>
    </location>
</feature>
<proteinExistence type="inferred from homology"/>
<keyword evidence="9" id="KW-1185">Reference proteome</keyword>
<evidence type="ECO:0000256" key="5">
    <source>
        <dbReference type="ARBA" id="ARBA00023242"/>
    </source>
</evidence>
<name>A0A1X2GWC7_9FUNG</name>
<sequence length="412" mass="47125">MINRITRVDWPNGLTAIQYSHVEEIFLSKTKQQRKWKTWKMMARSGQPLAIQQDRATIKKRMQTFTSQYNKSHVHAFHHENTGTDWYRIITYISRNDTELPHSVFVMIHFPFTEFIIYSSLTKLARTTLQQAVLHAFHAKSLQSEPLTHTQFQGIINLIAHRQSLGRFSVFRYLQNDPTQNPLTPLAQQPVHLHEDSRPTYATSQYTSTAEGHRRIVPLQPQMISHRYDSVEAVFGHHPLDSVSTVECTLRFSTKKDLYDNGLPIPEMFHDEMDVYAENDDDEADDEADDDGDRVSEQDIDDDQNALQVTAQPADDDLLFSDVMVDSEHTPSSFLDDTELSVDPLAVGEPIPMCKVDVKLKGTNVMEGFRQLALQGYMEPPFPDWMPDLVASGTSKCSLTRHAKTAFTNDDL</sequence>
<feature type="compositionally biased region" description="Acidic residues" evidence="7">
    <location>
        <begin position="281"/>
        <end position="304"/>
    </location>
</feature>
<dbReference type="GO" id="GO:0034080">
    <property type="term" value="P:CENP-A containing chromatin assembly"/>
    <property type="evidence" value="ECO:0007669"/>
    <property type="project" value="InterPro"/>
</dbReference>
<gene>
    <name evidence="8" type="ORF">DM01DRAFT_301784</name>
</gene>
<dbReference type="PANTHER" id="PTHR46790:SF1">
    <property type="entry name" value="CENTROMERE PROTEIN N"/>
    <property type="match status" value="1"/>
</dbReference>
<reference evidence="8 9" key="1">
    <citation type="submission" date="2016-07" db="EMBL/GenBank/DDBJ databases">
        <title>Pervasive Adenine N6-methylation of Active Genes in Fungi.</title>
        <authorList>
            <consortium name="DOE Joint Genome Institute"/>
            <person name="Mondo S.J."/>
            <person name="Dannebaum R.O."/>
            <person name="Kuo R.C."/>
            <person name="Labutti K."/>
            <person name="Haridas S."/>
            <person name="Kuo A."/>
            <person name="Salamov A."/>
            <person name="Ahrendt S.R."/>
            <person name="Lipzen A."/>
            <person name="Sullivan W."/>
            <person name="Andreopoulos W.B."/>
            <person name="Clum A."/>
            <person name="Lindquist E."/>
            <person name="Daum C."/>
            <person name="Ramamoorthy G.K."/>
            <person name="Gryganskyi A."/>
            <person name="Culley D."/>
            <person name="Magnuson J.K."/>
            <person name="James T.Y."/>
            <person name="O'Malley M.A."/>
            <person name="Stajich J.E."/>
            <person name="Spatafora J.W."/>
            <person name="Visel A."/>
            <person name="Grigoriev I.V."/>
        </authorList>
    </citation>
    <scope>NUCLEOTIDE SEQUENCE [LARGE SCALE GENOMIC DNA]</scope>
    <source>
        <strain evidence="8 9">NRRL 3301</strain>
    </source>
</reference>
<evidence type="ECO:0000313" key="9">
    <source>
        <dbReference type="Proteomes" id="UP000242146"/>
    </source>
</evidence>
<dbReference type="EMBL" id="MCGT01000002">
    <property type="protein sequence ID" value="ORX62344.1"/>
    <property type="molecule type" value="Genomic_DNA"/>
</dbReference>
<keyword evidence="4" id="KW-0158">Chromosome</keyword>
<dbReference type="InterPro" id="IPR052011">
    <property type="entry name" value="CENP-NAC/CAD_complex"/>
</dbReference>
<keyword evidence="6" id="KW-0137">Centromere</keyword>
<dbReference type="GO" id="GO:0007059">
    <property type="term" value="P:chromosome segregation"/>
    <property type="evidence" value="ECO:0007669"/>
    <property type="project" value="InterPro"/>
</dbReference>
<evidence type="ECO:0000256" key="7">
    <source>
        <dbReference type="SAM" id="MobiDB-lite"/>
    </source>
</evidence>
<dbReference type="Proteomes" id="UP000242146">
    <property type="component" value="Unassembled WGS sequence"/>
</dbReference>
<evidence type="ECO:0000313" key="8">
    <source>
        <dbReference type="EMBL" id="ORX62344.1"/>
    </source>
</evidence>
<evidence type="ECO:0000256" key="6">
    <source>
        <dbReference type="ARBA" id="ARBA00023328"/>
    </source>
</evidence>
<evidence type="ECO:0000256" key="2">
    <source>
        <dbReference type="ARBA" id="ARBA00004584"/>
    </source>
</evidence>